<evidence type="ECO:0000313" key="2">
    <source>
        <dbReference type="Proteomes" id="UP001246244"/>
    </source>
</evidence>
<dbReference type="Gene3D" id="1.25.10.10">
    <property type="entry name" value="Leucine-rich Repeat Variant"/>
    <property type="match status" value="2"/>
</dbReference>
<comment type="caution">
    <text evidence="1">The sequence shown here is derived from an EMBL/GenBank/DDBJ whole genome shotgun (WGS) entry which is preliminary data.</text>
</comment>
<dbReference type="EMBL" id="JAVKPK010000029">
    <property type="protein sequence ID" value="MDR7665844.1"/>
    <property type="molecule type" value="Genomic_DNA"/>
</dbReference>
<dbReference type="InterPro" id="IPR011989">
    <property type="entry name" value="ARM-like"/>
</dbReference>
<accession>A0ABU2D1I4</accession>
<sequence length="833" mass="96931">MDQDELLRKCFCDNPEKSRNAVCEVGLYFDLLPDKQRAWDELIKLISSEDRDVRSEVSKALGTVIQDVPDKEKVWKNLIILLTSSEFYDLRSEAKSMLRSVFQYQLDKQKAWEDLRELIFDKDSYVQWNAIEILGSVFQDIPDTDKKDAWEILRELAVDKKDPTAAKSLGWAFQYIPDKKQASEDIIKLLEDEKDVIRKGVVESIHSALPYLVDKQKVWDVLVRLTNDKNYIVSTTASGELGDAYLYTPNKEKAWNDIRKMAFEGDARVKSGIPYSITTLFDSAPDKHQAWIILHRLSSDDDNDVRWFSGPSIGLIFSRLSDEDKKQAWKDINRLVYDNNGLVRSGAAETFRHTFPYISIKQQQQASDDLHTLTLDKESLTRRHIAESIGFIFPYLPGKKRALKDLKRLESDEHTYVSSCAYHSLGKISIYNSSQATNEFDCKKELELAVEYFEKSAKRAYDFNPSQFCLPFYRSFQAIIFKENETEDQVQKYLTEAKKAIRGSNDKKTLYEAIKNLASALTEVENLDFIDKKEKLNSCRKYCEIASELMKDTEKTAPYATELIRKGLPILDQKLKDLLDEIQERAKTTCKESKGTATEEIVWEINKEIQERKISDTLELEQFLEDMAYSLKRKIIDIPENDYLLNKIELMRYEKNTGKKLRIFSFIIENLPTIRVVPETEINNKFCKLDLIYDNTMDIKIELEMIGKKLSYINFDIFKNELNSHNIISSLNAMKIELEKLNEMESLNIVSIEKLDFMQAERLNGLNNDMLERFDEIKNIIYEFSKNNDKFHQEYSKKLDELKQSESDRILQRTSAFITLIGFVIPMMITLAH</sequence>
<gene>
    <name evidence="1" type="ORF">RG963_08675</name>
</gene>
<protein>
    <submittedName>
        <fullName evidence="1">HEAT repeat domain-containing protein</fullName>
    </submittedName>
</protein>
<dbReference type="InterPro" id="IPR016024">
    <property type="entry name" value="ARM-type_fold"/>
</dbReference>
<reference evidence="2" key="1">
    <citation type="submission" date="2023-07" db="EMBL/GenBank/DDBJ databases">
        <title>Whole-genome sequencing of a new Methanosarcina sp. Z-7115.</title>
        <authorList>
            <person name="Zhilina T.N."/>
            <person name="Merkel A.Y."/>
        </authorList>
    </citation>
    <scope>NUCLEOTIDE SEQUENCE [LARGE SCALE GENOMIC DNA]</scope>
    <source>
        <strain evidence="2">Z-7115</strain>
    </source>
</reference>
<dbReference type="Proteomes" id="UP001246244">
    <property type="component" value="Unassembled WGS sequence"/>
</dbReference>
<organism evidence="1 2">
    <name type="scientific">Methanosarcina baikalica</name>
    <dbReference type="NCBI Taxonomy" id="3073890"/>
    <lineage>
        <taxon>Archaea</taxon>
        <taxon>Methanobacteriati</taxon>
        <taxon>Methanobacteriota</taxon>
        <taxon>Stenosarchaea group</taxon>
        <taxon>Methanomicrobia</taxon>
        <taxon>Methanosarcinales</taxon>
        <taxon>Methanosarcinaceae</taxon>
        <taxon>Methanosarcina</taxon>
    </lineage>
</organism>
<keyword evidence="2" id="KW-1185">Reference proteome</keyword>
<dbReference type="SUPFAM" id="SSF48371">
    <property type="entry name" value="ARM repeat"/>
    <property type="match status" value="1"/>
</dbReference>
<proteinExistence type="predicted"/>
<name>A0ABU2D1I4_9EURY</name>
<evidence type="ECO:0000313" key="1">
    <source>
        <dbReference type="EMBL" id="MDR7665844.1"/>
    </source>
</evidence>